<keyword evidence="2 6" id="KW-0456">Lyase</keyword>
<dbReference type="SUPFAM" id="SSF53474">
    <property type="entry name" value="alpha/beta-Hydrolases"/>
    <property type="match status" value="1"/>
</dbReference>
<reference evidence="7" key="1">
    <citation type="submission" date="2015-10" db="EMBL/GenBank/DDBJ databases">
        <title>Complete Genome Sequence of Aeromonas schubertii strain WL1483.</title>
        <authorList>
            <person name="Liu L."/>
        </authorList>
    </citation>
    <scope>NUCLEOTIDE SEQUENCE [LARGE SCALE GENOMIC DNA]</scope>
    <source>
        <strain evidence="7">WL1483</strain>
    </source>
</reference>
<dbReference type="InterPro" id="IPR022485">
    <property type="entry name" value="SHCHC_synthase_MenH"/>
</dbReference>
<accession>A0A0S2SLR4</accession>
<evidence type="ECO:0000256" key="2">
    <source>
        <dbReference type="ARBA" id="ARBA00023239"/>
    </source>
</evidence>
<dbReference type="Proteomes" id="UP000774958">
    <property type="component" value="Unassembled WGS sequence"/>
</dbReference>
<keyword evidence="1" id="KW-0474">Menaquinone biosynthesis</keyword>
<evidence type="ECO:0000313" key="7">
    <source>
        <dbReference type="Proteomes" id="UP000058114"/>
    </source>
</evidence>
<sequence>MAEVSTVLLHGLLGCADDWSVVTAALPGPLLPLDLPGHGANRGVRVAGFAEFDDWLCQQLRQAGVERYRLVGYSLGGRLALYHASQEPSGLEALWLENCHPGLELVRRPDRLARDEVWARRFEEESLTRVLDDWYRQGVFADLDETARTAQIARRRHNDGVAIAAMLRATSLGQQPDLRPWLSTTRLPVTYLSGRRDHKFHTLACQLAGPGSTIDHRTLEGGHNLHATLPESYARELARWASPPEEKSHD</sequence>
<reference evidence="5 7" key="2">
    <citation type="journal article" date="2016" name="Genome Announc.">
        <title>Complete Genome Sequence of the Highly Virulent Aeromonas schubertii Strain WL1483, Isolated from Diseased Snakehead Fish (Channa argus) in China.</title>
        <authorList>
            <person name="Liu L."/>
            <person name="Li N."/>
            <person name="Zhang D."/>
            <person name="Fu X."/>
            <person name="Shi C."/>
            <person name="Lin Q."/>
            <person name="Hao G."/>
        </authorList>
    </citation>
    <scope>NUCLEOTIDE SEQUENCE [LARGE SCALE GENOMIC DNA]</scope>
    <source>
        <strain evidence="5 7">WL1483</strain>
    </source>
</reference>
<dbReference type="NCBIfam" id="TIGR03695">
    <property type="entry name" value="menH_SHCHC"/>
    <property type="match status" value="1"/>
</dbReference>
<dbReference type="GO" id="GO:0016746">
    <property type="term" value="F:acyltransferase activity"/>
    <property type="evidence" value="ECO:0007669"/>
    <property type="project" value="UniProtKB-KW"/>
</dbReference>
<name>A0A0S2SLR4_9GAMM</name>
<dbReference type="PATRIC" id="fig|652.5.peg.442"/>
<organism evidence="5 7">
    <name type="scientific">Aeromonas schubertii</name>
    <dbReference type="NCBI Taxonomy" id="652"/>
    <lineage>
        <taxon>Bacteria</taxon>
        <taxon>Pseudomonadati</taxon>
        <taxon>Pseudomonadota</taxon>
        <taxon>Gammaproteobacteria</taxon>
        <taxon>Aeromonadales</taxon>
        <taxon>Aeromonadaceae</taxon>
        <taxon>Aeromonas</taxon>
    </lineage>
</organism>
<gene>
    <name evidence="5" type="primary">menH</name>
    <name evidence="6" type="ORF">LA374_00065</name>
    <name evidence="5" type="ORF">WL1483_3250</name>
</gene>
<proteinExistence type="predicted"/>
<dbReference type="PANTHER" id="PTHR42916">
    <property type="entry name" value="2-SUCCINYL-5-ENOLPYRUVYL-6-HYDROXY-3-CYCLOHEXENE-1-CARBOXYLATE SYNTHASE"/>
    <property type="match status" value="1"/>
</dbReference>
<evidence type="ECO:0000313" key="6">
    <source>
        <dbReference type="EMBL" id="MBZ6064612.1"/>
    </source>
</evidence>
<keyword evidence="5" id="KW-0012">Acyltransferase</keyword>
<dbReference type="Gene3D" id="3.40.50.1820">
    <property type="entry name" value="alpha/beta hydrolase"/>
    <property type="match status" value="1"/>
</dbReference>
<keyword evidence="5" id="KW-0808">Transferase</keyword>
<dbReference type="PANTHER" id="PTHR42916:SF1">
    <property type="entry name" value="PROTEIN PHYLLO, CHLOROPLASTIC"/>
    <property type="match status" value="1"/>
</dbReference>
<dbReference type="GO" id="GO:0016787">
    <property type="term" value="F:hydrolase activity"/>
    <property type="evidence" value="ECO:0007669"/>
    <property type="project" value="UniProtKB-KW"/>
</dbReference>
<protein>
    <recommendedName>
        <fullName evidence="3">2-succinyl-6-hydroxy-2,4-cyclohexadiene-1-carboxylate synthase</fullName>
        <ecNumber evidence="3">4.2.99.20</ecNumber>
    </recommendedName>
</protein>
<keyword evidence="5" id="KW-0378">Hydrolase</keyword>
<dbReference type="Proteomes" id="UP000058114">
    <property type="component" value="Chromosome"/>
</dbReference>
<keyword evidence="8" id="KW-1185">Reference proteome</keyword>
<evidence type="ECO:0000313" key="8">
    <source>
        <dbReference type="Proteomes" id="UP000774958"/>
    </source>
</evidence>
<dbReference type="EMBL" id="JAIRBT010000001">
    <property type="protein sequence ID" value="MBZ6064612.1"/>
    <property type="molecule type" value="Genomic_DNA"/>
</dbReference>
<dbReference type="GO" id="GO:0009234">
    <property type="term" value="P:menaquinone biosynthetic process"/>
    <property type="evidence" value="ECO:0007669"/>
    <property type="project" value="UniProtKB-UniRule"/>
</dbReference>
<evidence type="ECO:0000256" key="3">
    <source>
        <dbReference type="NCBIfam" id="TIGR03695"/>
    </source>
</evidence>
<dbReference type="GO" id="GO:0070205">
    <property type="term" value="F:2-succinyl-6-hydroxy-2,4-cyclohexadiene-1-carboxylate synthase activity"/>
    <property type="evidence" value="ECO:0007669"/>
    <property type="project" value="UniProtKB-UniRule"/>
</dbReference>
<evidence type="ECO:0000313" key="5">
    <source>
        <dbReference type="EMBL" id="ALP42669.1"/>
    </source>
</evidence>
<feature type="domain" description="AB hydrolase-1" evidence="4">
    <location>
        <begin position="7"/>
        <end position="234"/>
    </location>
</feature>
<evidence type="ECO:0000256" key="1">
    <source>
        <dbReference type="ARBA" id="ARBA00022428"/>
    </source>
</evidence>
<reference evidence="6 8" key="3">
    <citation type="submission" date="2021-09" db="EMBL/GenBank/DDBJ databases">
        <title>Aeromonas schubertii isolated from Asian sea bass.</title>
        <authorList>
            <person name="Pinpimai K."/>
        </authorList>
    </citation>
    <scope>NUCLEOTIDE SEQUENCE [LARGE SCALE GENOMIC DNA]</scope>
    <source>
        <strain evidence="6 8">CHULA2021a</strain>
    </source>
</reference>
<dbReference type="Pfam" id="PF12697">
    <property type="entry name" value="Abhydrolase_6"/>
    <property type="match status" value="1"/>
</dbReference>
<dbReference type="InterPro" id="IPR029058">
    <property type="entry name" value="AB_hydrolase_fold"/>
</dbReference>
<dbReference type="EMBL" id="CP013067">
    <property type="protein sequence ID" value="ALP42669.1"/>
    <property type="molecule type" value="Genomic_DNA"/>
</dbReference>
<dbReference type="RefSeq" id="WP_060583794.1">
    <property type="nucleotide sequence ID" value="NZ_CP013067.1"/>
</dbReference>
<dbReference type="InterPro" id="IPR000073">
    <property type="entry name" value="AB_hydrolase_1"/>
</dbReference>
<dbReference type="AlphaFoldDB" id="A0A0S2SLR4"/>
<dbReference type="KEGG" id="asr:WL1483_3250"/>
<dbReference type="EC" id="4.2.99.20" evidence="3"/>
<evidence type="ECO:0000259" key="4">
    <source>
        <dbReference type="Pfam" id="PF12697"/>
    </source>
</evidence>